<reference evidence="7" key="1">
    <citation type="submission" date="2022-05" db="EMBL/GenBank/DDBJ databases">
        <title>The Musa troglodytarum L. genome provides insights into the mechanism of non-climacteric behaviour and enrichment of carotenoids.</title>
        <authorList>
            <person name="Wang J."/>
        </authorList>
    </citation>
    <scope>NUCLEOTIDE SEQUENCE</scope>
    <source>
        <tissue evidence="7">Leaf</tissue>
    </source>
</reference>
<proteinExistence type="predicted"/>
<gene>
    <name evidence="7" type="ORF">MUK42_23884</name>
</gene>
<dbReference type="EMBL" id="CP097508">
    <property type="protein sequence ID" value="URE08926.1"/>
    <property type="molecule type" value="Genomic_DNA"/>
</dbReference>
<dbReference type="Proteomes" id="UP001055439">
    <property type="component" value="Chromosome 6"/>
</dbReference>
<evidence type="ECO:0000259" key="6">
    <source>
        <dbReference type="PROSITE" id="PS51005"/>
    </source>
</evidence>
<dbReference type="Gene3D" id="2.170.150.80">
    <property type="entry name" value="NAC domain"/>
    <property type="match status" value="1"/>
</dbReference>
<protein>
    <submittedName>
        <fullName evidence="7">ANAC083 transcription factor</fullName>
    </submittedName>
</protein>
<evidence type="ECO:0000256" key="2">
    <source>
        <dbReference type="ARBA" id="ARBA00023125"/>
    </source>
</evidence>
<evidence type="ECO:0000256" key="3">
    <source>
        <dbReference type="ARBA" id="ARBA00023163"/>
    </source>
</evidence>
<evidence type="ECO:0000256" key="5">
    <source>
        <dbReference type="SAM" id="MobiDB-lite"/>
    </source>
</evidence>
<dbReference type="PROSITE" id="PS51005">
    <property type="entry name" value="NAC"/>
    <property type="match status" value="1"/>
</dbReference>
<evidence type="ECO:0000256" key="1">
    <source>
        <dbReference type="ARBA" id="ARBA00023015"/>
    </source>
</evidence>
<dbReference type="PANTHER" id="PTHR31744:SF93">
    <property type="entry name" value="NAC DOMAIN-CONTAINING PROTEIN"/>
    <property type="match status" value="1"/>
</dbReference>
<sequence length="263" mass="29961">MSHKPSLVRFGALRLPPGFRFHPTDEDLVVQYLKRKVFSCPLPASIIPEIDLGKYDPWNLPGALMEGNERYCFNRREAKYPNGKLSNRAASSGYWKAWGKDKQIVASGCNQVVGMRRVLVFYRGKPPTSSPTDWMMHEYRLAGSDGRSLIYPQRKNSTHVRSKCDGQCVVYVGDHVFPIMQGLMVPSQDWVLCRIFKRRRGPRVVDEEEGIIRNDATGFNDFMEQTEGDPAPSSSSSPEKSCVTERFDESSREEETNSTIYHD</sequence>
<feature type="region of interest" description="Disordered" evidence="5">
    <location>
        <begin position="215"/>
        <end position="263"/>
    </location>
</feature>
<dbReference type="AlphaFoldDB" id="A0A9E7G4X8"/>
<accession>A0A9E7G4X8</accession>
<organism evidence="7 8">
    <name type="scientific">Musa troglodytarum</name>
    <name type="common">fe'i banana</name>
    <dbReference type="NCBI Taxonomy" id="320322"/>
    <lineage>
        <taxon>Eukaryota</taxon>
        <taxon>Viridiplantae</taxon>
        <taxon>Streptophyta</taxon>
        <taxon>Embryophyta</taxon>
        <taxon>Tracheophyta</taxon>
        <taxon>Spermatophyta</taxon>
        <taxon>Magnoliopsida</taxon>
        <taxon>Liliopsida</taxon>
        <taxon>Zingiberales</taxon>
        <taxon>Musaceae</taxon>
        <taxon>Musa</taxon>
    </lineage>
</organism>
<evidence type="ECO:0000313" key="8">
    <source>
        <dbReference type="Proteomes" id="UP001055439"/>
    </source>
</evidence>
<dbReference type="InterPro" id="IPR003441">
    <property type="entry name" value="NAC-dom"/>
</dbReference>
<dbReference type="GO" id="GO:0003677">
    <property type="term" value="F:DNA binding"/>
    <property type="evidence" value="ECO:0007669"/>
    <property type="project" value="UniProtKB-KW"/>
</dbReference>
<name>A0A9E7G4X8_9LILI</name>
<dbReference type="PANTHER" id="PTHR31744">
    <property type="entry name" value="PROTEIN CUP-SHAPED COTYLEDON 2-RELATED"/>
    <property type="match status" value="1"/>
</dbReference>
<evidence type="ECO:0000313" key="7">
    <source>
        <dbReference type="EMBL" id="URE08926.1"/>
    </source>
</evidence>
<keyword evidence="8" id="KW-1185">Reference proteome</keyword>
<keyword evidence="3" id="KW-0804">Transcription</keyword>
<feature type="compositionally biased region" description="Basic and acidic residues" evidence="5">
    <location>
        <begin position="242"/>
        <end position="263"/>
    </location>
</feature>
<dbReference type="GO" id="GO:0006355">
    <property type="term" value="P:regulation of DNA-templated transcription"/>
    <property type="evidence" value="ECO:0007669"/>
    <property type="project" value="InterPro"/>
</dbReference>
<evidence type="ECO:0000256" key="4">
    <source>
        <dbReference type="ARBA" id="ARBA00023242"/>
    </source>
</evidence>
<feature type="domain" description="NAC" evidence="6">
    <location>
        <begin position="15"/>
        <end position="198"/>
    </location>
</feature>
<keyword evidence="4" id="KW-0539">Nucleus</keyword>
<dbReference type="OrthoDB" id="737926at2759"/>
<keyword evidence="1" id="KW-0805">Transcription regulation</keyword>
<keyword evidence="2" id="KW-0238">DNA-binding</keyword>
<dbReference type="SUPFAM" id="SSF101941">
    <property type="entry name" value="NAC domain"/>
    <property type="match status" value="1"/>
</dbReference>
<dbReference type="Pfam" id="PF02365">
    <property type="entry name" value="NAM"/>
    <property type="match status" value="1"/>
</dbReference>
<dbReference type="InterPro" id="IPR036093">
    <property type="entry name" value="NAC_dom_sf"/>
</dbReference>